<dbReference type="OrthoDB" id="5966402at2"/>
<dbReference type="Proteomes" id="UP000295390">
    <property type="component" value="Unassembled WGS sequence"/>
</dbReference>
<evidence type="ECO:0000256" key="1">
    <source>
        <dbReference type="SAM" id="MobiDB-lite"/>
    </source>
</evidence>
<keyword evidence="4" id="KW-1185">Reference proteome</keyword>
<feature type="region of interest" description="Disordered" evidence="1">
    <location>
        <begin position="121"/>
        <end position="150"/>
    </location>
</feature>
<dbReference type="EMBL" id="SNYH01000006">
    <property type="protein sequence ID" value="TDQ22786.1"/>
    <property type="molecule type" value="Genomic_DNA"/>
</dbReference>
<dbReference type="AlphaFoldDB" id="A0A4R6T9U0"/>
<keyword evidence="2" id="KW-0732">Signal</keyword>
<evidence type="ECO:0000256" key="2">
    <source>
        <dbReference type="SAM" id="SignalP"/>
    </source>
</evidence>
<dbReference type="RefSeq" id="WP_133537775.1">
    <property type="nucleotide sequence ID" value="NZ_SNYH01000006.1"/>
</dbReference>
<comment type="caution">
    <text evidence="3">The sequence shown here is derived from an EMBL/GenBank/DDBJ whole genome shotgun (WGS) entry which is preliminary data.</text>
</comment>
<protein>
    <submittedName>
        <fullName evidence="3">Uncharacterized protein</fullName>
    </submittedName>
</protein>
<name>A0A4R6T9U0_9FLAO</name>
<accession>A0A4R6T9U0</accession>
<evidence type="ECO:0000313" key="4">
    <source>
        <dbReference type="Proteomes" id="UP000295390"/>
    </source>
</evidence>
<feature type="chain" id="PRO_5020203121" evidence="2">
    <location>
        <begin position="19"/>
        <end position="150"/>
    </location>
</feature>
<sequence>MKNLLIILLLFFTYSVSAQISFNTGSVQLDSDLNIINADANLNFGAFKTNLSVSYNVSEKKIGYMRGTLGMKAGEIYLALEICKLSRKPVDDVIVIYKTHKNKGWGYIAKQAGIKPGSAAFHQLKNNANSKKNKSKGKGQSNGKGKGKKK</sequence>
<evidence type="ECO:0000313" key="3">
    <source>
        <dbReference type="EMBL" id="TDQ22786.1"/>
    </source>
</evidence>
<organism evidence="3 4">
    <name type="scientific">Tenacibaculum caenipelagi</name>
    <dbReference type="NCBI Taxonomy" id="1325435"/>
    <lineage>
        <taxon>Bacteria</taxon>
        <taxon>Pseudomonadati</taxon>
        <taxon>Bacteroidota</taxon>
        <taxon>Flavobacteriia</taxon>
        <taxon>Flavobacteriales</taxon>
        <taxon>Flavobacteriaceae</taxon>
        <taxon>Tenacibaculum</taxon>
    </lineage>
</organism>
<feature type="signal peptide" evidence="2">
    <location>
        <begin position="1"/>
        <end position="18"/>
    </location>
</feature>
<reference evidence="3 4" key="1">
    <citation type="submission" date="2019-03" db="EMBL/GenBank/DDBJ databases">
        <title>Genomic Encyclopedia of Type Strains, Phase III (KMG-III): the genomes of soil and plant-associated and newly described type strains.</title>
        <authorList>
            <person name="Whitman W."/>
        </authorList>
    </citation>
    <scope>NUCLEOTIDE SEQUENCE [LARGE SCALE GENOMIC DNA]</scope>
    <source>
        <strain evidence="3 4">CECT 8283</strain>
    </source>
</reference>
<gene>
    <name evidence="3" type="ORF">DFQ07_2804</name>
</gene>
<proteinExistence type="predicted"/>